<gene>
    <name evidence="2" type="ORF">PAL_GLEAN10006778</name>
</gene>
<proteinExistence type="predicted"/>
<accession>L5L750</accession>
<evidence type="ECO:0000313" key="3">
    <source>
        <dbReference type="Proteomes" id="UP000010552"/>
    </source>
</evidence>
<dbReference type="InParanoid" id="L5L750"/>
<dbReference type="Proteomes" id="UP000010552">
    <property type="component" value="Unassembled WGS sequence"/>
</dbReference>
<organism evidence="2 3">
    <name type="scientific">Pteropus alecto</name>
    <name type="common">Black flying fox</name>
    <dbReference type="NCBI Taxonomy" id="9402"/>
    <lineage>
        <taxon>Eukaryota</taxon>
        <taxon>Metazoa</taxon>
        <taxon>Chordata</taxon>
        <taxon>Craniata</taxon>
        <taxon>Vertebrata</taxon>
        <taxon>Euteleostomi</taxon>
        <taxon>Mammalia</taxon>
        <taxon>Eutheria</taxon>
        <taxon>Laurasiatheria</taxon>
        <taxon>Chiroptera</taxon>
        <taxon>Yinpterochiroptera</taxon>
        <taxon>Pteropodoidea</taxon>
        <taxon>Pteropodidae</taxon>
        <taxon>Pteropodinae</taxon>
        <taxon>Pteropus</taxon>
    </lineage>
</organism>
<keyword evidence="3" id="KW-1185">Reference proteome</keyword>
<sequence length="90" mass="10302">MAKFITCYPRSSRAGFPVNPASSQVHSSLSLPPRGLFVLPASWKMDRFLNRLRLREPEASTQFMTQNYQDSPDFQDPGRESSKPKSRLKQ</sequence>
<feature type="compositionally biased region" description="Polar residues" evidence="1">
    <location>
        <begin position="60"/>
        <end position="72"/>
    </location>
</feature>
<reference evidence="3" key="1">
    <citation type="journal article" date="2013" name="Science">
        <title>Comparative analysis of bat genomes provides insight into the evolution of flight and immunity.</title>
        <authorList>
            <person name="Zhang G."/>
            <person name="Cowled C."/>
            <person name="Shi Z."/>
            <person name="Huang Z."/>
            <person name="Bishop-Lilly K.A."/>
            <person name="Fang X."/>
            <person name="Wynne J.W."/>
            <person name="Xiong Z."/>
            <person name="Baker M.L."/>
            <person name="Zhao W."/>
            <person name="Tachedjian M."/>
            <person name="Zhu Y."/>
            <person name="Zhou P."/>
            <person name="Jiang X."/>
            <person name="Ng J."/>
            <person name="Yang L."/>
            <person name="Wu L."/>
            <person name="Xiao J."/>
            <person name="Feng Y."/>
            <person name="Chen Y."/>
            <person name="Sun X."/>
            <person name="Zhang Y."/>
            <person name="Marsh G.A."/>
            <person name="Crameri G."/>
            <person name="Broder C.C."/>
            <person name="Frey K.G."/>
            <person name="Wang L.F."/>
            <person name="Wang J."/>
        </authorList>
    </citation>
    <scope>NUCLEOTIDE SEQUENCE [LARGE SCALE GENOMIC DNA]</scope>
</reference>
<evidence type="ECO:0000313" key="2">
    <source>
        <dbReference type="EMBL" id="ELK19260.1"/>
    </source>
</evidence>
<name>L5L750_PTEAL</name>
<evidence type="ECO:0000256" key="1">
    <source>
        <dbReference type="SAM" id="MobiDB-lite"/>
    </source>
</evidence>
<dbReference type="STRING" id="9402.L5L750"/>
<protein>
    <submittedName>
        <fullName evidence="2">Phosphatidylethanolamine-binding protein 4</fullName>
    </submittedName>
</protein>
<dbReference type="AlphaFoldDB" id="L5L750"/>
<dbReference type="EMBL" id="KB030270">
    <property type="protein sequence ID" value="ELK19260.1"/>
    <property type="molecule type" value="Genomic_DNA"/>
</dbReference>
<feature type="region of interest" description="Disordered" evidence="1">
    <location>
        <begin position="60"/>
        <end position="90"/>
    </location>
</feature>